<dbReference type="InterPro" id="IPR040442">
    <property type="entry name" value="Pyrv_kinase-like_dom_sf"/>
</dbReference>
<evidence type="ECO:0000313" key="2">
    <source>
        <dbReference type="Proteomes" id="UP001162640"/>
    </source>
</evidence>
<dbReference type="GO" id="GO:0003824">
    <property type="term" value="F:catalytic activity"/>
    <property type="evidence" value="ECO:0007669"/>
    <property type="project" value="InterPro"/>
</dbReference>
<protein>
    <recommendedName>
        <fullName evidence="3">Carboxyvinyl-carboxyphosphonate phosphorylmutase</fullName>
    </recommendedName>
</protein>
<evidence type="ECO:0008006" key="3">
    <source>
        <dbReference type="Google" id="ProtNLM"/>
    </source>
</evidence>
<dbReference type="Gene3D" id="3.20.20.60">
    <property type="entry name" value="Phosphoenolpyruvate-binding domains"/>
    <property type="match status" value="1"/>
</dbReference>
<dbReference type="Pfam" id="PF13714">
    <property type="entry name" value="PEP_mutase"/>
    <property type="match status" value="1"/>
</dbReference>
<organism evidence="1 2">
    <name type="scientific">Triparma laevis f. inornata</name>
    <dbReference type="NCBI Taxonomy" id="1714386"/>
    <lineage>
        <taxon>Eukaryota</taxon>
        <taxon>Sar</taxon>
        <taxon>Stramenopiles</taxon>
        <taxon>Ochrophyta</taxon>
        <taxon>Bolidophyceae</taxon>
        <taxon>Parmales</taxon>
        <taxon>Triparmaceae</taxon>
        <taxon>Triparma</taxon>
    </lineage>
</organism>
<dbReference type="AlphaFoldDB" id="A0A9W7BQ15"/>
<dbReference type="EMBL" id="BLQM01000468">
    <property type="protein sequence ID" value="GMH91314.1"/>
    <property type="molecule type" value="Genomic_DNA"/>
</dbReference>
<dbReference type="InterPro" id="IPR039556">
    <property type="entry name" value="ICL/PEPM"/>
</dbReference>
<dbReference type="SUPFAM" id="SSF51621">
    <property type="entry name" value="Phosphoenolpyruvate/pyruvate domain"/>
    <property type="match status" value="1"/>
</dbReference>
<evidence type="ECO:0000313" key="1">
    <source>
        <dbReference type="EMBL" id="GMH91314.1"/>
    </source>
</evidence>
<name>A0A9W7BQ15_9STRA</name>
<dbReference type="InterPro" id="IPR015813">
    <property type="entry name" value="Pyrv/PenolPyrv_kinase-like_dom"/>
</dbReference>
<sequence>MTGFGVAGSSGFADQGVIGGSENYERARMVGESLMNSRMMGGMGAAPPLPCIADGDTGYGGAASIRRTIHSYGRAGMGGVMIEDQLSPKRCGHVDGKDVVEFDEAVKRVRAACEARDEYEKMTGMPGPLILARTDARGSLAFAEGGGFDEAVRRTQAFRDVGADILFLESPRSVEEMQSWCETVEGPKLYNALEGGKTPILGREELEEIGFSLAAYPLTLLSAATRAMNAALDRIGSGESVDDLILGFDQLKSVVGFDENKFLEEEFNSERSASGIGEL</sequence>
<gene>
    <name evidence="1" type="ORF">TL16_g12023</name>
</gene>
<reference evidence="2" key="1">
    <citation type="journal article" date="2023" name="Commun. Biol.">
        <title>Genome analysis of Parmales, the sister group of diatoms, reveals the evolutionary specialization of diatoms from phago-mixotrophs to photoautotrophs.</title>
        <authorList>
            <person name="Ban H."/>
            <person name="Sato S."/>
            <person name="Yoshikawa S."/>
            <person name="Yamada K."/>
            <person name="Nakamura Y."/>
            <person name="Ichinomiya M."/>
            <person name="Sato N."/>
            <person name="Blanc-Mathieu R."/>
            <person name="Endo H."/>
            <person name="Kuwata A."/>
            <person name="Ogata H."/>
        </authorList>
    </citation>
    <scope>NUCLEOTIDE SEQUENCE [LARGE SCALE GENOMIC DNA]</scope>
</reference>
<proteinExistence type="predicted"/>
<dbReference type="Proteomes" id="UP001162640">
    <property type="component" value="Unassembled WGS sequence"/>
</dbReference>
<dbReference type="PANTHER" id="PTHR42905:SF2">
    <property type="entry name" value="PHOSPHOENOLPYRUVATE CARBOXYLASE FAMILY PROTEIN"/>
    <property type="match status" value="1"/>
</dbReference>
<dbReference type="CDD" id="cd00377">
    <property type="entry name" value="ICL_PEPM"/>
    <property type="match status" value="1"/>
</dbReference>
<accession>A0A9W7BQ15</accession>
<comment type="caution">
    <text evidence="1">The sequence shown here is derived from an EMBL/GenBank/DDBJ whole genome shotgun (WGS) entry which is preliminary data.</text>
</comment>
<dbReference type="PANTHER" id="PTHR42905">
    <property type="entry name" value="PHOSPHOENOLPYRUVATE CARBOXYLASE"/>
    <property type="match status" value="1"/>
</dbReference>